<dbReference type="RefSeq" id="WP_273190318.1">
    <property type="nucleotide sequence ID" value="NZ_DYUZ01000028.1"/>
</dbReference>
<dbReference type="Proteomes" id="UP000753256">
    <property type="component" value="Unassembled WGS sequence"/>
</dbReference>
<dbReference type="EMBL" id="DYUZ01000028">
    <property type="protein sequence ID" value="HJG37481.1"/>
    <property type="molecule type" value="Genomic_DNA"/>
</dbReference>
<dbReference type="InterPro" id="IPR004045">
    <property type="entry name" value="Glutathione_S-Trfase_N"/>
</dbReference>
<dbReference type="PANTHER" id="PTHR31435:SF9">
    <property type="entry name" value="PROTEIN NATD1"/>
    <property type="match status" value="1"/>
</dbReference>
<dbReference type="Pfam" id="PF13417">
    <property type="entry name" value="GST_N_3"/>
    <property type="match status" value="1"/>
</dbReference>
<evidence type="ECO:0000313" key="3">
    <source>
        <dbReference type="EMBL" id="HJG37481.1"/>
    </source>
</evidence>
<dbReference type="PROSITE" id="PS50404">
    <property type="entry name" value="GST_NTER"/>
    <property type="match status" value="1"/>
</dbReference>
<reference evidence="3" key="2">
    <citation type="submission" date="2021-09" db="EMBL/GenBank/DDBJ databases">
        <authorList>
            <person name="Gilroy R."/>
        </authorList>
    </citation>
    <scope>NUCLEOTIDE SEQUENCE</scope>
    <source>
        <strain evidence="3">ChiHjej13B12-9602</strain>
    </source>
</reference>
<reference evidence="3" key="1">
    <citation type="journal article" date="2021" name="PeerJ">
        <title>Extensive microbial diversity within the chicken gut microbiome revealed by metagenomics and culture.</title>
        <authorList>
            <person name="Gilroy R."/>
            <person name="Ravi A."/>
            <person name="Getino M."/>
            <person name="Pursley I."/>
            <person name="Horton D.L."/>
            <person name="Alikhan N.F."/>
            <person name="Baker D."/>
            <person name="Gharbi K."/>
            <person name="Hall N."/>
            <person name="Watson M."/>
            <person name="Adriaenssens E.M."/>
            <person name="Foster-Nyarko E."/>
            <person name="Jarju S."/>
            <person name="Secka A."/>
            <person name="Antonio M."/>
            <person name="Oren A."/>
            <person name="Chaudhuri R.R."/>
            <person name="La Ragione R."/>
            <person name="Hildebrand F."/>
            <person name="Pallen M.J."/>
        </authorList>
    </citation>
    <scope>NUCLEOTIDE SEQUENCE</scope>
    <source>
        <strain evidence="3">ChiHjej13B12-9602</strain>
    </source>
</reference>
<proteinExistence type="predicted"/>
<dbReference type="PROSITE" id="PS51354">
    <property type="entry name" value="GLUTAREDOXIN_2"/>
    <property type="match status" value="1"/>
</dbReference>
<dbReference type="SUPFAM" id="SSF55729">
    <property type="entry name" value="Acyl-CoA N-acyltransferases (Nat)"/>
    <property type="match status" value="1"/>
</dbReference>
<dbReference type="Gene3D" id="3.40.630.30">
    <property type="match status" value="1"/>
</dbReference>
<accession>A0A921IVV0</accession>
<dbReference type="SUPFAM" id="SSF52833">
    <property type="entry name" value="Thioredoxin-like"/>
    <property type="match status" value="1"/>
</dbReference>
<keyword evidence="3" id="KW-0808">Transferase</keyword>
<gene>
    <name evidence="3" type="ORF">K8V70_06435</name>
</gene>
<comment type="caution">
    <text evidence="3">The sequence shown here is derived from an EMBL/GenBank/DDBJ whole genome shotgun (WGS) entry which is preliminary data.</text>
</comment>
<evidence type="ECO:0000313" key="4">
    <source>
        <dbReference type="Proteomes" id="UP000753256"/>
    </source>
</evidence>
<dbReference type="InterPro" id="IPR036249">
    <property type="entry name" value="Thioredoxin-like_sf"/>
</dbReference>
<name>A0A921IVV0_9ACTN</name>
<dbReference type="PANTHER" id="PTHR31435">
    <property type="entry name" value="PROTEIN NATD1"/>
    <property type="match status" value="1"/>
</dbReference>
<dbReference type="InterPro" id="IPR045057">
    <property type="entry name" value="Gcn5-rel_NAT"/>
</dbReference>
<evidence type="ECO:0000259" key="2">
    <source>
        <dbReference type="PROSITE" id="PS51729"/>
    </source>
</evidence>
<evidence type="ECO:0000259" key="1">
    <source>
        <dbReference type="PROSITE" id="PS50404"/>
    </source>
</evidence>
<organism evidence="3 4">
    <name type="scientific">Enorma phocaeensis</name>
    <dbReference type="NCBI Taxonomy" id="1871019"/>
    <lineage>
        <taxon>Bacteria</taxon>
        <taxon>Bacillati</taxon>
        <taxon>Actinomycetota</taxon>
        <taxon>Coriobacteriia</taxon>
        <taxon>Coriobacteriales</taxon>
        <taxon>Coriobacteriaceae</taxon>
        <taxon>Enorma</taxon>
    </lineage>
</organism>
<dbReference type="InterPro" id="IPR031165">
    <property type="entry name" value="GNAT_YJDJ"/>
</dbReference>
<feature type="domain" description="N-acetyltransferase" evidence="2">
    <location>
        <begin position="85"/>
        <end position="173"/>
    </location>
</feature>
<dbReference type="AlphaFoldDB" id="A0A921IVV0"/>
<dbReference type="Pfam" id="PF14542">
    <property type="entry name" value="Acetyltransf_CG"/>
    <property type="match status" value="1"/>
</dbReference>
<dbReference type="PROSITE" id="PS51729">
    <property type="entry name" value="GNAT_YJDJ"/>
    <property type="match status" value="1"/>
</dbReference>
<sequence length="173" mass="19713">MATTYELYIMKTCPFCRKVIRYMYQHGIEIPLRDINEDAEARATLERVGGKVQVPCLFIDGAPMYESDEIIAYLEERFVTNAPRKLSIEDHAIRYRTENGTALAEVTYPADGDGSVNINHTFVDPALRGQGMAGKLMEACARELERTGLKAHPTCSYAEDWFRKHPEWEHLLA</sequence>
<dbReference type="InterPro" id="IPR016181">
    <property type="entry name" value="Acyl_CoA_acyltransferase"/>
</dbReference>
<dbReference type="Gene3D" id="3.40.30.10">
    <property type="entry name" value="Glutaredoxin"/>
    <property type="match status" value="1"/>
</dbReference>
<dbReference type="CDD" id="cd04301">
    <property type="entry name" value="NAT_SF"/>
    <property type="match status" value="1"/>
</dbReference>
<dbReference type="GO" id="GO:0016746">
    <property type="term" value="F:acyltransferase activity"/>
    <property type="evidence" value="ECO:0007669"/>
    <property type="project" value="UniProtKB-KW"/>
</dbReference>
<dbReference type="CDD" id="cd02066">
    <property type="entry name" value="GRX_family"/>
    <property type="match status" value="1"/>
</dbReference>
<keyword evidence="3" id="KW-0012">Acyltransferase</keyword>
<protein>
    <submittedName>
        <fullName evidence="3">GNAT family N-acetyltransferase</fullName>
        <ecNumber evidence="3">2.3.1.-</ecNumber>
    </submittedName>
</protein>
<dbReference type="EC" id="2.3.1.-" evidence="3"/>
<feature type="domain" description="GST N-terminal" evidence="1">
    <location>
        <begin position="3"/>
        <end position="82"/>
    </location>
</feature>